<dbReference type="EMBL" id="OC923807">
    <property type="protein sequence ID" value="CAD7655081.1"/>
    <property type="molecule type" value="Genomic_DNA"/>
</dbReference>
<sequence>MLSLVRMFRSRSAQKHSIWSAFGLVLRDVQKTITTQKRLIESTAKPISVSLHWRHSQHNHRNSCSLLTTQSLIHSKCATNQSNQLIRRSLHTTVSTMALTTDQRGQENSSDYRIYFNKNMN</sequence>
<evidence type="ECO:0000313" key="1">
    <source>
        <dbReference type="EMBL" id="CAD7655081.1"/>
    </source>
</evidence>
<proteinExistence type="predicted"/>
<protein>
    <submittedName>
        <fullName evidence="1">Uncharacterized protein</fullName>
    </submittedName>
</protein>
<keyword evidence="2" id="KW-1185">Reference proteome</keyword>
<gene>
    <name evidence="1" type="ORF">ONB1V03_LOCUS11726</name>
</gene>
<reference evidence="1" key="1">
    <citation type="submission" date="2020-11" db="EMBL/GenBank/DDBJ databases">
        <authorList>
            <person name="Tran Van P."/>
        </authorList>
    </citation>
    <scope>NUCLEOTIDE SEQUENCE</scope>
</reference>
<dbReference type="EMBL" id="CAJPVJ010008982">
    <property type="protein sequence ID" value="CAG2172268.1"/>
    <property type="molecule type" value="Genomic_DNA"/>
</dbReference>
<name>A0A7R9M7K3_9ACAR</name>
<dbReference type="Proteomes" id="UP000728032">
    <property type="component" value="Unassembled WGS sequence"/>
</dbReference>
<accession>A0A7R9M7K3</accession>
<evidence type="ECO:0000313" key="2">
    <source>
        <dbReference type="Proteomes" id="UP000728032"/>
    </source>
</evidence>
<dbReference type="AlphaFoldDB" id="A0A7R9M7K3"/>
<organism evidence="1">
    <name type="scientific">Oppiella nova</name>
    <dbReference type="NCBI Taxonomy" id="334625"/>
    <lineage>
        <taxon>Eukaryota</taxon>
        <taxon>Metazoa</taxon>
        <taxon>Ecdysozoa</taxon>
        <taxon>Arthropoda</taxon>
        <taxon>Chelicerata</taxon>
        <taxon>Arachnida</taxon>
        <taxon>Acari</taxon>
        <taxon>Acariformes</taxon>
        <taxon>Sarcoptiformes</taxon>
        <taxon>Oribatida</taxon>
        <taxon>Brachypylina</taxon>
        <taxon>Oppioidea</taxon>
        <taxon>Oppiidae</taxon>
        <taxon>Oppiella</taxon>
    </lineage>
</organism>